<dbReference type="EMBL" id="OY731407">
    <property type="protein sequence ID" value="CAJ1976789.1"/>
    <property type="molecule type" value="Genomic_DNA"/>
</dbReference>
<gene>
    <name evidence="1" type="ORF">AYBTSS11_LOCUS28932</name>
</gene>
<organism evidence="1 2">
    <name type="scientific">Sphenostylis stenocarpa</name>
    <dbReference type="NCBI Taxonomy" id="92480"/>
    <lineage>
        <taxon>Eukaryota</taxon>
        <taxon>Viridiplantae</taxon>
        <taxon>Streptophyta</taxon>
        <taxon>Embryophyta</taxon>
        <taxon>Tracheophyta</taxon>
        <taxon>Spermatophyta</taxon>
        <taxon>Magnoliopsida</taxon>
        <taxon>eudicotyledons</taxon>
        <taxon>Gunneridae</taxon>
        <taxon>Pentapetalae</taxon>
        <taxon>rosids</taxon>
        <taxon>fabids</taxon>
        <taxon>Fabales</taxon>
        <taxon>Fabaceae</taxon>
        <taxon>Papilionoideae</taxon>
        <taxon>50 kb inversion clade</taxon>
        <taxon>NPAAA clade</taxon>
        <taxon>indigoferoid/millettioid clade</taxon>
        <taxon>Phaseoleae</taxon>
        <taxon>Sphenostylis</taxon>
    </lineage>
</organism>
<name>A0AA87B972_9FABA</name>
<dbReference type="Gramene" id="rna-AYBTSS11_LOCUS28932">
    <property type="protein sequence ID" value="CAJ1976789.1"/>
    <property type="gene ID" value="gene-AYBTSS11_LOCUS28932"/>
</dbReference>
<sequence length="152" mass="17552">MRKIQPMLEKNKLKEREEHSTYYKPFPISIPRSTRSNLRWSYSISQSPSAIDLLISLVHQTLPAGGALTLNRMNRKDSTLMGVGQPNAATCFKALPDSHLVNPISCQIYLQEPEPIDWDYYRKGIGTRLVDLYKEHYENMFVNPMKPTRLVD</sequence>
<proteinExistence type="predicted"/>
<evidence type="ECO:0000313" key="1">
    <source>
        <dbReference type="EMBL" id="CAJ1976789.1"/>
    </source>
</evidence>
<accession>A0AA87B972</accession>
<keyword evidence="2" id="KW-1185">Reference proteome</keyword>
<reference evidence="1" key="1">
    <citation type="submission" date="2023-10" db="EMBL/GenBank/DDBJ databases">
        <authorList>
            <person name="Domelevo Entfellner J.-B."/>
        </authorList>
    </citation>
    <scope>NUCLEOTIDE SEQUENCE</scope>
</reference>
<dbReference type="InterPro" id="IPR036228">
    <property type="entry name" value="ATP_synth_F0_dsu_sf_mt"/>
</dbReference>
<dbReference type="SUPFAM" id="SSF161065">
    <property type="entry name" value="ATP synthase D chain-like"/>
    <property type="match status" value="1"/>
</dbReference>
<dbReference type="Gene3D" id="6.10.280.70">
    <property type="match status" value="1"/>
</dbReference>
<dbReference type="GO" id="GO:0015986">
    <property type="term" value="P:proton motive force-driven ATP synthesis"/>
    <property type="evidence" value="ECO:0007669"/>
    <property type="project" value="InterPro"/>
</dbReference>
<dbReference type="GO" id="GO:0015078">
    <property type="term" value="F:proton transmembrane transporter activity"/>
    <property type="evidence" value="ECO:0007669"/>
    <property type="project" value="InterPro"/>
</dbReference>
<protein>
    <submittedName>
        <fullName evidence="1">Uncharacterized protein</fullName>
    </submittedName>
</protein>
<dbReference type="Proteomes" id="UP001189624">
    <property type="component" value="Chromosome 10"/>
</dbReference>
<evidence type="ECO:0000313" key="2">
    <source>
        <dbReference type="Proteomes" id="UP001189624"/>
    </source>
</evidence>
<dbReference type="GO" id="GO:0045259">
    <property type="term" value="C:proton-transporting ATP synthase complex"/>
    <property type="evidence" value="ECO:0007669"/>
    <property type="project" value="InterPro"/>
</dbReference>
<dbReference type="AlphaFoldDB" id="A0AA87B972"/>